<reference evidence="2 3" key="1">
    <citation type="submission" date="2021-06" db="EMBL/GenBank/DDBJ databases">
        <title>Caerostris extrusa draft genome.</title>
        <authorList>
            <person name="Kono N."/>
            <person name="Arakawa K."/>
        </authorList>
    </citation>
    <scope>NUCLEOTIDE SEQUENCE [LARGE SCALE GENOMIC DNA]</scope>
</reference>
<accession>A0AAV4TBW1</accession>
<gene>
    <name evidence="2" type="ORF">CEXT_571871</name>
</gene>
<proteinExistence type="predicted"/>
<feature type="region of interest" description="Disordered" evidence="1">
    <location>
        <begin position="136"/>
        <end position="178"/>
    </location>
</feature>
<sequence length="202" mass="22752">MQINESNILDSFPSNAENMLKDKYFKCSAQESHINNLPQKTEDESERTDYVTVDVNMLSKSCVIFFLHIKAAFGIIPESTFSIQPFTLPPAKSMPETASDFWVNGPRLTRRDLLPTYQKQHLKFISEREPPFRPALTPTPAKSMPETASDFGSRPCREGSLGEGGKPRGWGSTIKSRDLKGPKVHLSPQICSFITFWKRALA</sequence>
<comment type="caution">
    <text evidence="2">The sequence shown here is derived from an EMBL/GenBank/DDBJ whole genome shotgun (WGS) entry which is preliminary data.</text>
</comment>
<dbReference type="AlphaFoldDB" id="A0AAV4TBW1"/>
<name>A0AAV4TBW1_CAEEX</name>
<evidence type="ECO:0000256" key="1">
    <source>
        <dbReference type="SAM" id="MobiDB-lite"/>
    </source>
</evidence>
<evidence type="ECO:0000313" key="3">
    <source>
        <dbReference type="Proteomes" id="UP001054945"/>
    </source>
</evidence>
<keyword evidence="3" id="KW-1185">Reference proteome</keyword>
<dbReference type="Proteomes" id="UP001054945">
    <property type="component" value="Unassembled WGS sequence"/>
</dbReference>
<organism evidence="2 3">
    <name type="scientific">Caerostris extrusa</name>
    <name type="common">Bark spider</name>
    <name type="synonym">Caerostris bankana</name>
    <dbReference type="NCBI Taxonomy" id="172846"/>
    <lineage>
        <taxon>Eukaryota</taxon>
        <taxon>Metazoa</taxon>
        <taxon>Ecdysozoa</taxon>
        <taxon>Arthropoda</taxon>
        <taxon>Chelicerata</taxon>
        <taxon>Arachnida</taxon>
        <taxon>Araneae</taxon>
        <taxon>Araneomorphae</taxon>
        <taxon>Entelegynae</taxon>
        <taxon>Araneoidea</taxon>
        <taxon>Araneidae</taxon>
        <taxon>Caerostris</taxon>
    </lineage>
</organism>
<dbReference type="EMBL" id="BPLR01010913">
    <property type="protein sequence ID" value="GIY42951.1"/>
    <property type="molecule type" value="Genomic_DNA"/>
</dbReference>
<protein>
    <submittedName>
        <fullName evidence="2">Uncharacterized protein</fullName>
    </submittedName>
</protein>
<evidence type="ECO:0000313" key="2">
    <source>
        <dbReference type="EMBL" id="GIY42951.1"/>
    </source>
</evidence>